<dbReference type="InterPro" id="IPR000073">
    <property type="entry name" value="AB_hydrolase_1"/>
</dbReference>
<evidence type="ECO:0000313" key="3">
    <source>
        <dbReference type="Proteomes" id="UP000054549"/>
    </source>
</evidence>
<protein>
    <recommendedName>
        <fullName evidence="1">AB hydrolase-1 domain-containing protein</fullName>
    </recommendedName>
</protein>
<proteinExistence type="predicted"/>
<dbReference type="InterPro" id="IPR050266">
    <property type="entry name" value="AB_hydrolase_sf"/>
</dbReference>
<dbReference type="STRING" id="946122.A0A0C2W8Q7"/>
<dbReference type="Proteomes" id="UP000054549">
    <property type="component" value="Unassembled WGS sequence"/>
</dbReference>
<evidence type="ECO:0000259" key="1">
    <source>
        <dbReference type="Pfam" id="PF00561"/>
    </source>
</evidence>
<dbReference type="OrthoDB" id="19657at2759"/>
<dbReference type="AlphaFoldDB" id="A0A0C2W8Q7"/>
<feature type="domain" description="AB hydrolase-1" evidence="1">
    <location>
        <begin position="35"/>
        <end position="270"/>
    </location>
</feature>
<dbReference type="PANTHER" id="PTHR43798">
    <property type="entry name" value="MONOACYLGLYCEROL LIPASE"/>
    <property type="match status" value="1"/>
</dbReference>
<dbReference type="Pfam" id="PF00561">
    <property type="entry name" value="Abhydrolase_1"/>
    <property type="match status" value="1"/>
</dbReference>
<dbReference type="HOGENOM" id="CLU_070118_0_0_1"/>
<dbReference type="SUPFAM" id="SSF53474">
    <property type="entry name" value="alpha/beta-Hydrolases"/>
    <property type="match status" value="1"/>
</dbReference>
<gene>
    <name evidence="2" type="ORF">M378DRAFT_87745</name>
</gene>
<dbReference type="InterPro" id="IPR029058">
    <property type="entry name" value="AB_hydrolase_fold"/>
</dbReference>
<dbReference type="Gene3D" id="3.40.50.1820">
    <property type="entry name" value="alpha/beta hydrolase"/>
    <property type="match status" value="1"/>
</dbReference>
<dbReference type="InParanoid" id="A0A0C2W8Q7"/>
<dbReference type="EMBL" id="KN818365">
    <property type="protein sequence ID" value="KIL57552.1"/>
    <property type="molecule type" value="Genomic_DNA"/>
</dbReference>
<reference evidence="2 3" key="1">
    <citation type="submission" date="2014-04" db="EMBL/GenBank/DDBJ databases">
        <title>Evolutionary Origins and Diversification of the Mycorrhizal Mutualists.</title>
        <authorList>
            <consortium name="DOE Joint Genome Institute"/>
            <consortium name="Mycorrhizal Genomics Consortium"/>
            <person name="Kohler A."/>
            <person name="Kuo A."/>
            <person name="Nagy L.G."/>
            <person name="Floudas D."/>
            <person name="Copeland A."/>
            <person name="Barry K.W."/>
            <person name="Cichocki N."/>
            <person name="Veneault-Fourrey C."/>
            <person name="LaButti K."/>
            <person name="Lindquist E.A."/>
            <person name="Lipzen A."/>
            <person name="Lundell T."/>
            <person name="Morin E."/>
            <person name="Murat C."/>
            <person name="Riley R."/>
            <person name="Ohm R."/>
            <person name="Sun H."/>
            <person name="Tunlid A."/>
            <person name="Henrissat B."/>
            <person name="Grigoriev I.V."/>
            <person name="Hibbett D.S."/>
            <person name="Martin F."/>
        </authorList>
    </citation>
    <scope>NUCLEOTIDE SEQUENCE [LARGE SCALE GENOMIC DNA]</scope>
    <source>
        <strain evidence="2 3">Koide BX008</strain>
    </source>
</reference>
<organism evidence="2 3">
    <name type="scientific">Amanita muscaria (strain Koide BX008)</name>
    <dbReference type="NCBI Taxonomy" id="946122"/>
    <lineage>
        <taxon>Eukaryota</taxon>
        <taxon>Fungi</taxon>
        <taxon>Dikarya</taxon>
        <taxon>Basidiomycota</taxon>
        <taxon>Agaricomycotina</taxon>
        <taxon>Agaricomycetes</taxon>
        <taxon>Agaricomycetidae</taxon>
        <taxon>Agaricales</taxon>
        <taxon>Pluteineae</taxon>
        <taxon>Amanitaceae</taxon>
        <taxon>Amanita</taxon>
    </lineage>
</organism>
<sequence>MPFVEVDGCGGRWRFCYVISTPTEVSAKHVDPSLPTIVFLHSLGSGKETFERQFDNPSLRQFNLVAFDLRSFGDTGGTVPKKPWLPADVTEDVFNLIKALKLPPCHFFGLALGAYVAVDIAAKYPHNVLSVTACSPLSAIEPAHVVEGRKQLSDYFVNFALPKALAGSPDEAYADDVILGAIQLLYNVIHMPIVHAIARLSWDYVLRNYTESVDHIDTAFETNVRVFLERQPFTKDHLKKIQCPVTIVHCADDVAYDLGAAEELKHVLDEAAVEVFLKEVPGPHFGCVTHPKASVLLSLHASFHSRYDQDKHCPF</sequence>
<name>A0A0C2W8Q7_AMAMK</name>
<evidence type="ECO:0000313" key="2">
    <source>
        <dbReference type="EMBL" id="KIL57552.1"/>
    </source>
</evidence>
<accession>A0A0C2W8Q7</accession>
<keyword evidence="3" id="KW-1185">Reference proteome</keyword>
<dbReference type="GO" id="GO:0016020">
    <property type="term" value="C:membrane"/>
    <property type="evidence" value="ECO:0007669"/>
    <property type="project" value="TreeGrafter"/>
</dbReference>
<dbReference type="PANTHER" id="PTHR43798:SF33">
    <property type="entry name" value="HYDROLASE, PUTATIVE (AFU_ORTHOLOGUE AFUA_2G14860)-RELATED"/>
    <property type="match status" value="1"/>
</dbReference>